<evidence type="ECO:0000313" key="5">
    <source>
        <dbReference type="EMBL" id="GFZ81582.1"/>
    </source>
</evidence>
<dbReference type="GO" id="GO:0006310">
    <property type="term" value="P:DNA recombination"/>
    <property type="evidence" value="ECO:0007669"/>
    <property type="project" value="UniProtKB-KW"/>
</dbReference>
<dbReference type="GO" id="GO:0003677">
    <property type="term" value="F:DNA binding"/>
    <property type="evidence" value="ECO:0007669"/>
    <property type="project" value="UniProtKB-KW"/>
</dbReference>
<evidence type="ECO:0000256" key="3">
    <source>
        <dbReference type="ARBA" id="ARBA00023172"/>
    </source>
</evidence>
<dbReference type="Gene3D" id="1.10.150.130">
    <property type="match status" value="1"/>
</dbReference>
<dbReference type="PROSITE" id="PS51898">
    <property type="entry name" value="TYR_RECOMBINASE"/>
    <property type="match status" value="1"/>
</dbReference>
<sequence>MSTSAKIILRKKPNSKGLYPLAIRITKNRRSTYKQLGHYIELEDWDSKDLKVKKSHPNADSLNNLIASKLSETRKGLIFLQTNNRDASAQQIKREIYKPKSSLTFFDFANEHLEGLQAENKINRYSTDSAWLSYIEKYCSGRHLTFQEIDECFLKKFKIYLKGSCSLSETTTMNVMVLIRLLFNRAIRDKAVSKEIYPFGNGKFKIKFPETVKIGLSEIEIKALENLTNLSETERHSLNVWLFSFYFAGMRISDVLLTRWSQIYDGRLHYRMSKNSKLLSLMIPEKVKTILAYYISTKDSDNDFVFPEMKKADLSDAMDIYRKKKVANKKFNTHLNKLAKKAGIKKKITMHIARHSFGNIAADSIHPQMLQKLYRHTDLKTTINYQANFIYKDVDEALKNVINF</sequence>
<protein>
    <submittedName>
        <fullName evidence="5">Transposase</fullName>
    </submittedName>
</protein>
<gene>
    <name evidence="5" type="ORF">GCM10011531_09760</name>
</gene>
<name>A0A8J2TMH0_9FLAO</name>
<dbReference type="SUPFAM" id="SSF56349">
    <property type="entry name" value="DNA breaking-rejoining enzymes"/>
    <property type="match status" value="1"/>
</dbReference>
<comment type="similarity">
    <text evidence="1">Belongs to the 'phage' integrase family.</text>
</comment>
<dbReference type="Pfam" id="PF13102">
    <property type="entry name" value="Phage_int_SAM_5"/>
    <property type="match status" value="1"/>
</dbReference>
<dbReference type="AlphaFoldDB" id="A0A8J2TMH0"/>
<dbReference type="Pfam" id="PF17293">
    <property type="entry name" value="Arm-DNA-bind_5"/>
    <property type="match status" value="1"/>
</dbReference>
<reference evidence="5 6" key="1">
    <citation type="journal article" date="2014" name="Int. J. Syst. Evol. Microbiol.">
        <title>Complete genome sequence of Corynebacterium casei LMG S-19264T (=DSM 44701T), isolated from a smear-ripened cheese.</title>
        <authorList>
            <consortium name="US DOE Joint Genome Institute (JGI-PGF)"/>
            <person name="Walter F."/>
            <person name="Albersmeier A."/>
            <person name="Kalinowski J."/>
            <person name="Ruckert C."/>
        </authorList>
    </citation>
    <scope>NUCLEOTIDE SEQUENCE [LARGE SCALE GENOMIC DNA]</scope>
    <source>
        <strain evidence="5 6">CGMCC 1.15295</strain>
    </source>
</reference>
<dbReference type="InterPro" id="IPR011010">
    <property type="entry name" value="DNA_brk_join_enz"/>
</dbReference>
<evidence type="ECO:0000256" key="1">
    <source>
        <dbReference type="ARBA" id="ARBA00008857"/>
    </source>
</evidence>
<dbReference type="InterPro" id="IPR002104">
    <property type="entry name" value="Integrase_catalytic"/>
</dbReference>
<comment type="caution">
    <text evidence="5">The sequence shown here is derived from an EMBL/GenBank/DDBJ whole genome shotgun (WGS) entry which is preliminary data.</text>
</comment>
<dbReference type="InterPro" id="IPR010998">
    <property type="entry name" value="Integrase_recombinase_N"/>
</dbReference>
<accession>A0A8J2TMH0</accession>
<keyword evidence="3" id="KW-0233">DNA recombination</keyword>
<dbReference type="InterPro" id="IPR050090">
    <property type="entry name" value="Tyrosine_recombinase_XerCD"/>
</dbReference>
<dbReference type="RefSeq" id="WP_188605208.1">
    <property type="nucleotide sequence ID" value="NZ_BMIC01000001.1"/>
</dbReference>
<evidence type="ECO:0000313" key="6">
    <source>
        <dbReference type="Proteomes" id="UP000598120"/>
    </source>
</evidence>
<dbReference type="GO" id="GO:0015074">
    <property type="term" value="P:DNA integration"/>
    <property type="evidence" value="ECO:0007669"/>
    <property type="project" value="InterPro"/>
</dbReference>
<dbReference type="Proteomes" id="UP000598120">
    <property type="component" value="Unassembled WGS sequence"/>
</dbReference>
<dbReference type="InterPro" id="IPR035386">
    <property type="entry name" value="Arm-DNA-bind_5"/>
</dbReference>
<feature type="domain" description="Tyr recombinase" evidence="4">
    <location>
        <begin position="211"/>
        <end position="399"/>
    </location>
</feature>
<dbReference type="InterPro" id="IPR025269">
    <property type="entry name" value="SAM-like_dom"/>
</dbReference>
<proteinExistence type="inferred from homology"/>
<keyword evidence="6" id="KW-1185">Reference proteome</keyword>
<evidence type="ECO:0000256" key="2">
    <source>
        <dbReference type="ARBA" id="ARBA00023125"/>
    </source>
</evidence>
<evidence type="ECO:0000259" key="4">
    <source>
        <dbReference type="PROSITE" id="PS51898"/>
    </source>
</evidence>
<dbReference type="EMBL" id="BMIC01000001">
    <property type="protein sequence ID" value="GFZ81582.1"/>
    <property type="molecule type" value="Genomic_DNA"/>
</dbReference>
<keyword evidence="2" id="KW-0238">DNA-binding</keyword>
<organism evidence="5 6">
    <name type="scientific">Aquaticitalea lipolytica</name>
    <dbReference type="NCBI Taxonomy" id="1247562"/>
    <lineage>
        <taxon>Bacteria</taxon>
        <taxon>Pseudomonadati</taxon>
        <taxon>Bacteroidota</taxon>
        <taxon>Flavobacteriia</taxon>
        <taxon>Flavobacteriales</taxon>
        <taxon>Flavobacteriaceae</taxon>
        <taxon>Aquaticitalea</taxon>
    </lineage>
</organism>
<dbReference type="PANTHER" id="PTHR30349">
    <property type="entry name" value="PHAGE INTEGRASE-RELATED"/>
    <property type="match status" value="1"/>
</dbReference>
<dbReference type="InterPro" id="IPR013762">
    <property type="entry name" value="Integrase-like_cat_sf"/>
</dbReference>
<dbReference type="PANTHER" id="PTHR30349:SF64">
    <property type="entry name" value="PROPHAGE INTEGRASE INTD-RELATED"/>
    <property type="match status" value="1"/>
</dbReference>
<dbReference type="Pfam" id="PF00589">
    <property type="entry name" value="Phage_integrase"/>
    <property type="match status" value="1"/>
</dbReference>
<dbReference type="Gene3D" id="1.10.443.10">
    <property type="entry name" value="Intergrase catalytic core"/>
    <property type="match status" value="1"/>
</dbReference>